<feature type="compositionally biased region" description="Low complexity" evidence="1">
    <location>
        <begin position="41"/>
        <end position="55"/>
    </location>
</feature>
<proteinExistence type="predicted"/>
<gene>
    <name evidence="3" type="ORF">C5C04_08590</name>
</gene>
<dbReference type="Proteomes" id="UP000237881">
    <property type="component" value="Unassembled WGS sequence"/>
</dbReference>
<feature type="signal peptide" evidence="2">
    <location>
        <begin position="1"/>
        <end position="30"/>
    </location>
</feature>
<accession>A0ABD6W925</accession>
<comment type="caution">
    <text evidence="3">The sequence shown here is derived from an EMBL/GenBank/DDBJ whole genome shotgun (WGS) entry which is preliminary data.</text>
</comment>
<evidence type="ECO:0000313" key="3">
    <source>
        <dbReference type="EMBL" id="PPF13877.1"/>
    </source>
</evidence>
<name>A0ABD6W925_RATRA</name>
<feature type="chain" id="PRO_5044832734" evidence="2">
    <location>
        <begin position="31"/>
        <end position="153"/>
    </location>
</feature>
<evidence type="ECO:0000256" key="2">
    <source>
        <dbReference type="SAM" id="SignalP"/>
    </source>
</evidence>
<sequence>MLPRTRIRPRVALLIAAGFALGLTACTGLAADVPDGAVQAPSTVSTTGPTPTSSSDPEDGARIARLITDCLARYGLGERPPAASPLGDDQDRIAAQRARDAYDSTLTTCSAQALASPRPGTDPTGEPTSDGAGEAGSEPAVVPGVEPTRAAEG</sequence>
<dbReference type="EMBL" id="PSUL01000017">
    <property type="protein sequence ID" value="PPF13877.1"/>
    <property type="molecule type" value="Genomic_DNA"/>
</dbReference>
<keyword evidence="2" id="KW-0732">Signal</keyword>
<dbReference type="PROSITE" id="PS51257">
    <property type="entry name" value="PROKAR_LIPOPROTEIN"/>
    <property type="match status" value="1"/>
</dbReference>
<feature type="region of interest" description="Disordered" evidence="1">
    <location>
        <begin position="40"/>
        <end position="61"/>
    </location>
</feature>
<protein>
    <submittedName>
        <fullName evidence="3">Uncharacterized protein</fullName>
    </submittedName>
</protein>
<reference evidence="3 4" key="1">
    <citation type="submission" date="2018-02" db="EMBL/GenBank/DDBJ databases">
        <title>Bacteriophage NCPPB3778 and a type I-E CRISPR drive the evolution of the US Biological Select Agent, Rathayibacter toxicus.</title>
        <authorList>
            <person name="Davis E.W.II."/>
            <person name="Tabima J.F."/>
            <person name="Weisberg A.J."/>
            <person name="Lopes L.D."/>
            <person name="Wiseman M.S."/>
            <person name="Wiseman M.S."/>
            <person name="Pupko T."/>
            <person name="Belcher M.S."/>
            <person name="Sechler A.J."/>
            <person name="Tancos M.A."/>
            <person name="Schroeder B.K."/>
            <person name="Murray T.D."/>
            <person name="Luster D.G."/>
            <person name="Schneider W.L."/>
            <person name="Rogers E."/>
            <person name="Andreote F.D."/>
            <person name="Grunwald N.J."/>
            <person name="Putnam M.L."/>
            <person name="Chang J.H."/>
        </authorList>
    </citation>
    <scope>NUCLEOTIDE SEQUENCE [LARGE SCALE GENOMIC DNA]</scope>
    <source>
        <strain evidence="3 4">AY1I9</strain>
    </source>
</reference>
<evidence type="ECO:0000256" key="1">
    <source>
        <dbReference type="SAM" id="MobiDB-lite"/>
    </source>
</evidence>
<dbReference type="RefSeq" id="WP_104249001.1">
    <property type="nucleotide sequence ID" value="NZ_PSUD01000013.1"/>
</dbReference>
<organism evidence="3 4">
    <name type="scientific">Rathayibacter rathayi</name>
    <name type="common">Corynebacterium rathayi</name>
    <dbReference type="NCBI Taxonomy" id="33887"/>
    <lineage>
        <taxon>Bacteria</taxon>
        <taxon>Bacillati</taxon>
        <taxon>Actinomycetota</taxon>
        <taxon>Actinomycetes</taxon>
        <taxon>Micrococcales</taxon>
        <taxon>Microbacteriaceae</taxon>
        <taxon>Rathayibacter</taxon>
    </lineage>
</organism>
<dbReference type="AlphaFoldDB" id="A0ABD6W925"/>
<feature type="region of interest" description="Disordered" evidence="1">
    <location>
        <begin position="108"/>
        <end position="153"/>
    </location>
</feature>
<evidence type="ECO:0000313" key="4">
    <source>
        <dbReference type="Proteomes" id="UP000237881"/>
    </source>
</evidence>